<dbReference type="AlphaFoldDB" id="Q4CX67"/>
<name>Q4CX67_TRYCC</name>
<keyword evidence="2" id="KW-1185">Reference proteome</keyword>
<evidence type="ECO:0000313" key="2">
    <source>
        <dbReference type="Proteomes" id="UP000002296"/>
    </source>
</evidence>
<dbReference type="RefSeq" id="XP_806717.1">
    <property type="nucleotide sequence ID" value="XM_801624.1"/>
</dbReference>
<protein>
    <submittedName>
        <fullName evidence="1">Uncharacterized protein</fullName>
    </submittedName>
</protein>
<dbReference type="PaxDb" id="353153-Q4CX67"/>
<dbReference type="KEGG" id="tcr:510183.10"/>
<dbReference type="InParanoid" id="Q4CX67"/>
<dbReference type="GeneID" id="3536796"/>
<evidence type="ECO:0000313" key="1">
    <source>
        <dbReference type="EMBL" id="EAN84866.1"/>
    </source>
</evidence>
<sequence length="148" mass="16965">MSEQRMKKNIEKEHLSPTVPAPSIFFVVPPCEALISSRPSKNELLCGRVTCKTSVRTAPLFTIMMRLPFYYWKTSLNPDASLLYGTDQCDRQEEPVPVMSHLPSFRVPTQAVTWQAAEGCHPFLVRFNKMVQENAVCRQHVMRSFLCM</sequence>
<dbReference type="EMBL" id="AAHK01001566">
    <property type="protein sequence ID" value="EAN84866.1"/>
    <property type="molecule type" value="Genomic_DNA"/>
</dbReference>
<comment type="caution">
    <text evidence="1">The sequence shown here is derived from an EMBL/GenBank/DDBJ whole genome shotgun (WGS) entry which is preliminary data.</text>
</comment>
<reference evidence="1 2" key="1">
    <citation type="journal article" date="2005" name="Science">
        <title>The genome sequence of Trypanosoma cruzi, etiologic agent of Chagas disease.</title>
        <authorList>
            <person name="El-Sayed N.M."/>
            <person name="Myler P.J."/>
            <person name="Bartholomeu D.C."/>
            <person name="Nilsson D."/>
            <person name="Aggarwal G."/>
            <person name="Tran A.N."/>
            <person name="Ghedin E."/>
            <person name="Worthey E.A."/>
            <person name="Delcher A.L."/>
            <person name="Blandin G."/>
            <person name="Westenberger S.J."/>
            <person name="Caler E."/>
            <person name="Cerqueira G.C."/>
            <person name="Branche C."/>
            <person name="Haas B."/>
            <person name="Anupama A."/>
            <person name="Arner E."/>
            <person name="Aslund L."/>
            <person name="Attipoe P."/>
            <person name="Bontempi E."/>
            <person name="Bringaud F."/>
            <person name="Burton P."/>
            <person name="Cadag E."/>
            <person name="Campbell D.A."/>
            <person name="Carrington M."/>
            <person name="Crabtree J."/>
            <person name="Darban H."/>
            <person name="da Silveira J.F."/>
            <person name="de Jong P."/>
            <person name="Edwards K."/>
            <person name="Englund P.T."/>
            <person name="Fazelina G."/>
            <person name="Feldblyum T."/>
            <person name="Ferella M."/>
            <person name="Frasch A.C."/>
            <person name="Gull K."/>
            <person name="Horn D."/>
            <person name="Hou L."/>
            <person name="Huang Y."/>
            <person name="Kindlund E."/>
            <person name="Klingbeil M."/>
            <person name="Kluge S."/>
            <person name="Koo H."/>
            <person name="Lacerda D."/>
            <person name="Levin M.J."/>
            <person name="Lorenzi H."/>
            <person name="Louie T."/>
            <person name="Machado C.R."/>
            <person name="McCulloch R."/>
            <person name="McKenna A."/>
            <person name="Mizuno Y."/>
            <person name="Mottram J.C."/>
            <person name="Nelson S."/>
            <person name="Ochaya S."/>
            <person name="Osoegawa K."/>
            <person name="Pai G."/>
            <person name="Parsons M."/>
            <person name="Pentony M."/>
            <person name="Pettersson U."/>
            <person name="Pop M."/>
            <person name="Ramirez J.L."/>
            <person name="Rinta J."/>
            <person name="Robertson L."/>
            <person name="Salzberg S.L."/>
            <person name="Sanchez D.O."/>
            <person name="Seyler A."/>
            <person name="Sharma R."/>
            <person name="Shetty J."/>
            <person name="Simpson A.J."/>
            <person name="Sisk E."/>
            <person name="Tammi M.T."/>
            <person name="Tarleton R."/>
            <person name="Teixeira S."/>
            <person name="Van Aken S."/>
            <person name="Vogt C."/>
            <person name="Ward P.N."/>
            <person name="Wickstead B."/>
            <person name="Wortman J."/>
            <person name="White O."/>
            <person name="Fraser C.M."/>
            <person name="Stuart K.D."/>
            <person name="Andersson B."/>
        </authorList>
    </citation>
    <scope>NUCLEOTIDE SEQUENCE [LARGE SCALE GENOMIC DNA]</scope>
    <source>
        <strain evidence="1 2">CL Brener</strain>
    </source>
</reference>
<gene>
    <name evidence="1" type="ORF">Tc00.1047053510183.10</name>
</gene>
<dbReference type="Proteomes" id="UP000002296">
    <property type="component" value="Unassembled WGS sequence"/>
</dbReference>
<accession>Q4CX67</accession>
<organism evidence="1 2">
    <name type="scientific">Trypanosoma cruzi (strain CL Brener)</name>
    <dbReference type="NCBI Taxonomy" id="353153"/>
    <lineage>
        <taxon>Eukaryota</taxon>
        <taxon>Discoba</taxon>
        <taxon>Euglenozoa</taxon>
        <taxon>Kinetoplastea</taxon>
        <taxon>Metakinetoplastina</taxon>
        <taxon>Trypanosomatida</taxon>
        <taxon>Trypanosomatidae</taxon>
        <taxon>Trypanosoma</taxon>
        <taxon>Schizotrypanum</taxon>
    </lineage>
</organism>
<proteinExistence type="predicted"/>